<evidence type="ECO:0000256" key="1">
    <source>
        <dbReference type="ARBA" id="ARBA00010529"/>
    </source>
</evidence>
<dbReference type="Proteomes" id="UP000094828">
    <property type="component" value="Unassembled WGS sequence"/>
</dbReference>
<reference evidence="3 4" key="1">
    <citation type="submission" date="2016-05" db="EMBL/GenBank/DDBJ databases">
        <title>Genomic and physiological characterization of Planctopirus sp. isolated from fresh water lake.</title>
        <authorList>
            <person name="Subhash Y."/>
            <person name="Ramana C."/>
        </authorList>
    </citation>
    <scope>NUCLEOTIDE SEQUENCE [LARGE SCALE GENOMIC DNA]</scope>
    <source>
        <strain evidence="3 4">JC280</strain>
    </source>
</reference>
<dbReference type="Pfam" id="PF00216">
    <property type="entry name" value="Bac_DNA_binding"/>
    <property type="match status" value="1"/>
</dbReference>
<dbReference type="Gene3D" id="4.10.520.10">
    <property type="entry name" value="IHF-like DNA-binding proteins"/>
    <property type="match status" value="1"/>
</dbReference>
<comment type="similarity">
    <text evidence="1">Belongs to the bacterial histone-like protein family.</text>
</comment>
<dbReference type="SUPFAM" id="SSF47729">
    <property type="entry name" value="IHF-like DNA-binding proteins"/>
    <property type="match status" value="1"/>
</dbReference>
<keyword evidence="2 3" id="KW-0238">DNA-binding</keyword>
<evidence type="ECO:0000313" key="4">
    <source>
        <dbReference type="Proteomes" id="UP000094828"/>
    </source>
</evidence>
<organism evidence="3 4">
    <name type="scientific">Planctopirus hydrillae</name>
    <dbReference type="NCBI Taxonomy" id="1841610"/>
    <lineage>
        <taxon>Bacteria</taxon>
        <taxon>Pseudomonadati</taxon>
        <taxon>Planctomycetota</taxon>
        <taxon>Planctomycetia</taxon>
        <taxon>Planctomycetales</taxon>
        <taxon>Planctomycetaceae</taxon>
        <taxon>Planctopirus</taxon>
    </lineage>
</organism>
<dbReference type="AlphaFoldDB" id="A0A1C3EP47"/>
<dbReference type="InterPro" id="IPR000119">
    <property type="entry name" value="Hist_DNA-bd"/>
</dbReference>
<protein>
    <submittedName>
        <fullName evidence="3">DNA-binding protein</fullName>
    </submittedName>
</protein>
<proteinExistence type="inferred from homology"/>
<accession>A0A1C3EP47</accession>
<dbReference type="STRING" id="1841610.A6X21_03145"/>
<dbReference type="OrthoDB" id="331625at2"/>
<comment type="caution">
    <text evidence="3">The sequence shown here is derived from an EMBL/GenBank/DDBJ whole genome shotgun (WGS) entry which is preliminary data.</text>
</comment>
<dbReference type="RefSeq" id="WP_013108338.1">
    <property type="nucleotide sequence ID" value="NZ_LYDR01000039.1"/>
</dbReference>
<dbReference type="CDD" id="cd13834">
    <property type="entry name" value="HU_like"/>
    <property type="match status" value="1"/>
</dbReference>
<keyword evidence="4" id="KW-1185">Reference proteome</keyword>
<gene>
    <name evidence="3" type="ORF">A6X21_03145</name>
</gene>
<dbReference type="InterPro" id="IPR010992">
    <property type="entry name" value="IHF-like_DNA-bd_dom_sf"/>
</dbReference>
<sequence>MTTEDKKPLSKTDIFAAIAESTSLSKKDVQAVFTALNDLISKQVGKKGPGVFAVPGLLKIQVVRKPATKATQRANPFKPGEMMVVKAKPARNTVKIRALKSLKDMV</sequence>
<evidence type="ECO:0000256" key="2">
    <source>
        <dbReference type="ARBA" id="ARBA00023125"/>
    </source>
</evidence>
<name>A0A1C3EP47_9PLAN</name>
<dbReference type="GO" id="GO:0003677">
    <property type="term" value="F:DNA binding"/>
    <property type="evidence" value="ECO:0007669"/>
    <property type="project" value="UniProtKB-KW"/>
</dbReference>
<dbReference type="GO" id="GO:0030527">
    <property type="term" value="F:structural constituent of chromatin"/>
    <property type="evidence" value="ECO:0007669"/>
    <property type="project" value="InterPro"/>
</dbReference>
<dbReference type="EMBL" id="LYDR01000039">
    <property type="protein sequence ID" value="ODA34998.1"/>
    <property type="molecule type" value="Genomic_DNA"/>
</dbReference>
<evidence type="ECO:0000313" key="3">
    <source>
        <dbReference type="EMBL" id="ODA34998.1"/>
    </source>
</evidence>